<feature type="compositionally biased region" description="Pro residues" evidence="1">
    <location>
        <begin position="49"/>
        <end position="63"/>
    </location>
</feature>
<gene>
    <name evidence="2" type="ORF">ZEAMMB73_Zm00001d035303</name>
</gene>
<organism evidence="2">
    <name type="scientific">Zea mays</name>
    <name type="common">Maize</name>
    <dbReference type="NCBI Taxonomy" id="4577"/>
    <lineage>
        <taxon>Eukaryota</taxon>
        <taxon>Viridiplantae</taxon>
        <taxon>Streptophyta</taxon>
        <taxon>Embryophyta</taxon>
        <taxon>Tracheophyta</taxon>
        <taxon>Spermatophyta</taxon>
        <taxon>Magnoliopsida</taxon>
        <taxon>Liliopsida</taxon>
        <taxon>Poales</taxon>
        <taxon>Poaceae</taxon>
        <taxon>PACMAD clade</taxon>
        <taxon>Panicoideae</taxon>
        <taxon>Andropogonodae</taxon>
        <taxon>Andropogoneae</taxon>
        <taxon>Tripsacinae</taxon>
        <taxon>Zea</taxon>
    </lineage>
</organism>
<feature type="compositionally biased region" description="Basic residues" evidence="1">
    <location>
        <begin position="1"/>
        <end position="11"/>
    </location>
</feature>
<proteinExistence type="predicted"/>
<reference evidence="2" key="1">
    <citation type="submission" date="2015-12" db="EMBL/GenBank/DDBJ databases">
        <title>Update maize B73 reference genome by single molecule sequencing technologies.</title>
        <authorList>
            <consortium name="Maize Genome Sequencing Project"/>
            <person name="Ware D."/>
        </authorList>
    </citation>
    <scope>NUCLEOTIDE SEQUENCE</scope>
    <source>
        <tissue evidence="2">Seedling</tissue>
    </source>
</reference>
<feature type="compositionally biased region" description="Low complexity" evidence="1">
    <location>
        <begin position="26"/>
        <end position="37"/>
    </location>
</feature>
<protein>
    <submittedName>
        <fullName evidence="2">F-box protein</fullName>
    </submittedName>
</protein>
<dbReference type="EMBL" id="CM000782">
    <property type="protein sequence ID" value="AQK78656.1"/>
    <property type="molecule type" value="Genomic_DNA"/>
</dbReference>
<evidence type="ECO:0000313" key="2">
    <source>
        <dbReference type="EMBL" id="AQK78656.1"/>
    </source>
</evidence>
<sequence>MLLPPPRRRRILSGAPARPRAPPRPATATAVSPAAPRRPLPRRRSQAPPIAPPPPPPPRALAPPPIRLRLRFLVPVLPVPRRVRVGPARHSRGVIPRPLRARGRWRLQVPLRDAFHRGVRRHGGGRWGSVGLRQFCREQPHCGGGGGG</sequence>
<dbReference type="AlphaFoldDB" id="A0A1D6LFD6"/>
<accession>A0A1D6LFD6</accession>
<feature type="region of interest" description="Disordered" evidence="1">
    <location>
        <begin position="1"/>
        <end position="63"/>
    </location>
</feature>
<name>A0A1D6LFD6_MAIZE</name>
<evidence type="ECO:0000256" key="1">
    <source>
        <dbReference type="SAM" id="MobiDB-lite"/>
    </source>
</evidence>